<proteinExistence type="predicted"/>
<protein>
    <submittedName>
        <fullName evidence="1">Uncharacterized protein</fullName>
    </submittedName>
</protein>
<organism evidence="1">
    <name type="scientific">marine sediment metagenome</name>
    <dbReference type="NCBI Taxonomy" id="412755"/>
    <lineage>
        <taxon>unclassified sequences</taxon>
        <taxon>metagenomes</taxon>
        <taxon>ecological metagenomes</taxon>
    </lineage>
</organism>
<reference evidence="1" key="1">
    <citation type="journal article" date="2015" name="Nature">
        <title>Complex archaea that bridge the gap between prokaryotes and eukaryotes.</title>
        <authorList>
            <person name="Spang A."/>
            <person name="Saw J.H."/>
            <person name="Jorgensen S.L."/>
            <person name="Zaremba-Niedzwiedzka K."/>
            <person name="Martijn J."/>
            <person name="Lind A.E."/>
            <person name="van Eijk R."/>
            <person name="Schleper C."/>
            <person name="Guy L."/>
            <person name="Ettema T.J."/>
        </authorList>
    </citation>
    <scope>NUCLEOTIDE SEQUENCE</scope>
</reference>
<comment type="caution">
    <text evidence="1">The sequence shown here is derived from an EMBL/GenBank/DDBJ whole genome shotgun (WGS) entry which is preliminary data.</text>
</comment>
<sequence>MSVRAYGKSVFNYAAWQPSTVYVIGSFCIPTEGNGLCYECTQAGTSDLGIPPDVPPVEPVWTNIVGSIVQDGTVIWTCREKAEAAGPLSVILSVEDTGGYSLKDIWVRSPSPASGDFIVYGSYDSENWRQIDELSVPHQSGRDNRHKGLQNSYPFIKVSTDLNAINEIEIVAGE</sequence>
<dbReference type="AlphaFoldDB" id="A0A0F9W3H4"/>
<evidence type="ECO:0000313" key="1">
    <source>
        <dbReference type="EMBL" id="KKN72613.1"/>
    </source>
</evidence>
<accession>A0A0F9W3H4</accession>
<gene>
    <name evidence="1" type="ORF">LCGC14_0408550</name>
</gene>
<dbReference type="EMBL" id="LAZR01000358">
    <property type="protein sequence ID" value="KKN72613.1"/>
    <property type="molecule type" value="Genomic_DNA"/>
</dbReference>
<name>A0A0F9W3H4_9ZZZZ</name>